<keyword evidence="3" id="KW-1185">Reference proteome</keyword>
<name>A0A2I1HPD7_9GLOM</name>
<comment type="caution">
    <text evidence="2">The sequence shown here is derived from an EMBL/GenBank/DDBJ whole genome shotgun (WGS) entry which is preliminary data.</text>
</comment>
<dbReference type="InterPro" id="IPR012337">
    <property type="entry name" value="RNaseH-like_sf"/>
</dbReference>
<evidence type="ECO:0000259" key="1">
    <source>
        <dbReference type="Pfam" id="PF00075"/>
    </source>
</evidence>
<dbReference type="Pfam" id="PF00075">
    <property type="entry name" value="RNase_H"/>
    <property type="match status" value="1"/>
</dbReference>
<evidence type="ECO:0000313" key="3">
    <source>
        <dbReference type="Proteomes" id="UP000234323"/>
    </source>
</evidence>
<dbReference type="Gene3D" id="3.30.420.10">
    <property type="entry name" value="Ribonuclease H-like superfamily/Ribonuclease H"/>
    <property type="match status" value="1"/>
</dbReference>
<evidence type="ECO:0000313" key="2">
    <source>
        <dbReference type="EMBL" id="PKY60750.1"/>
    </source>
</evidence>
<dbReference type="AlphaFoldDB" id="A0A2I1HPD7"/>
<gene>
    <name evidence="2" type="ORF">RhiirA4_484824</name>
</gene>
<feature type="domain" description="RNase H type-1" evidence="1">
    <location>
        <begin position="45"/>
        <end position="122"/>
    </location>
</feature>
<dbReference type="GO" id="GO:0003676">
    <property type="term" value="F:nucleic acid binding"/>
    <property type="evidence" value="ECO:0007669"/>
    <property type="project" value="InterPro"/>
</dbReference>
<dbReference type="InterPro" id="IPR036397">
    <property type="entry name" value="RNaseH_sf"/>
</dbReference>
<protein>
    <recommendedName>
        <fullName evidence="1">RNase H type-1 domain-containing protein</fullName>
    </recommendedName>
</protein>
<dbReference type="GO" id="GO:0004523">
    <property type="term" value="F:RNA-DNA hybrid ribonuclease activity"/>
    <property type="evidence" value="ECO:0007669"/>
    <property type="project" value="InterPro"/>
</dbReference>
<organism evidence="2 3">
    <name type="scientific">Rhizophagus irregularis</name>
    <dbReference type="NCBI Taxonomy" id="588596"/>
    <lineage>
        <taxon>Eukaryota</taxon>
        <taxon>Fungi</taxon>
        <taxon>Fungi incertae sedis</taxon>
        <taxon>Mucoromycota</taxon>
        <taxon>Glomeromycotina</taxon>
        <taxon>Glomeromycetes</taxon>
        <taxon>Glomerales</taxon>
        <taxon>Glomeraceae</taxon>
        <taxon>Rhizophagus</taxon>
    </lineage>
</organism>
<accession>A0A2I1HPD7</accession>
<reference evidence="2 3" key="1">
    <citation type="submission" date="2015-10" db="EMBL/GenBank/DDBJ databases">
        <title>Genome analyses suggest a sexual origin of heterokaryosis in a supposedly ancient asexual fungus.</title>
        <authorList>
            <person name="Ropars J."/>
            <person name="Sedzielewska K."/>
            <person name="Noel J."/>
            <person name="Charron P."/>
            <person name="Farinelli L."/>
            <person name="Marton T."/>
            <person name="Kruger M."/>
            <person name="Pelin A."/>
            <person name="Brachmann A."/>
            <person name="Corradi N."/>
        </authorList>
    </citation>
    <scope>NUCLEOTIDE SEQUENCE [LARGE SCALE GENOMIC DNA]</scope>
    <source>
        <strain evidence="2 3">A4</strain>
    </source>
</reference>
<dbReference type="InterPro" id="IPR002156">
    <property type="entry name" value="RNaseH_domain"/>
</dbReference>
<dbReference type="SUPFAM" id="SSF53098">
    <property type="entry name" value="Ribonuclease H-like"/>
    <property type="match status" value="1"/>
</dbReference>
<proteinExistence type="predicted"/>
<dbReference type="EMBL" id="LLXI01004564">
    <property type="protein sequence ID" value="PKY60750.1"/>
    <property type="molecule type" value="Genomic_DNA"/>
</dbReference>
<dbReference type="Proteomes" id="UP000234323">
    <property type="component" value="Unassembled WGS sequence"/>
</dbReference>
<sequence length="130" mass="14351">MSASESSSSSSSSSSMSNENLKIISPSSLHLKLIDISHQLFSFNSLNFYTDGSLFRQDDMTKMGFGWIFSSDTSLDIKHNDSCTHWTSSTTAEIYAIMACLITCLPDSTINIYTNSNCAIHNSTIYTHPN</sequence>